<dbReference type="AlphaFoldDB" id="A0A8J5CKL3"/>
<organism evidence="1 2">
    <name type="scientific">Chionoecetes opilio</name>
    <name type="common">Atlantic snow crab</name>
    <name type="synonym">Cancer opilio</name>
    <dbReference type="NCBI Taxonomy" id="41210"/>
    <lineage>
        <taxon>Eukaryota</taxon>
        <taxon>Metazoa</taxon>
        <taxon>Ecdysozoa</taxon>
        <taxon>Arthropoda</taxon>
        <taxon>Crustacea</taxon>
        <taxon>Multicrustacea</taxon>
        <taxon>Malacostraca</taxon>
        <taxon>Eumalacostraca</taxon>
        <taxon>Eucarida</taxon>
        <taxon>Decapoda</taxon>
        <taxon>Pleocyemata</taxon>
        <taxon>Brachyura</taxon>
        <taxon>Eubrachyura</taxon>
        <taxon>Majoidea</taxon>
        <taxon>Majidae</taxon>
        <taxon>Chionoecetes</taxon>
    </lineage>
</organism>
<gene>
    <name evidence="1" type="ORF">GWK47_015538</name>
</gene>
<reference evidence="1" key="1">
    <citation type="submission" date="2020-07" db="EMBL/GenBank/DDBJ databases">
        <title>The High-quality genome of the commercially important snow crab, Chionoecetes opilio.</title>
        <authorList>
            <person name="Jeong J.-H."/>
            <person name="Ryu S."/>
        </authorList>
    </citation>
    <scope>NUCLEOTIDE SEQUENCE</scope>
    <source>
        <strain evidence="1">MADBK_172401_WGS</strain>
        <tissue evidence="1">Digestive gland</tissue>
    </source>
</reference>
<protein>
    <submittedName>
        <fullName evidence="1">Uncharacterized protein</fullName>
    </submittedName>
</protein>
<name>A0A8J5CKL3_CHIOP</name>
<proteinExistence type="predicted"/>
<keyword evidence="2" id="KW-1185">Reference proteome</keyword>
<sequence>MDITRVIGSQGDPRSHKTTTAASIIVARPDSTHGTLANTALTGILQPFALPSSPLLDTSLAFLFSEPCYATISVCNWIGGRQLAGAVGPLISQVWKGSPCRVKTLDCRSVANHRIFSKIPSL</sequence>
<dbReference type="Proteomes" id="UP000770661">
    <property type="component" value="Unassembled WGS sequence"/>
</dbReference>
<dbReference type="EMBL" id="JACEEZ010021134">
    <property type="protein sequence ID" value="KAG0713749.1"/>
    <property type="molecule type" value="Genomic_DNA"/>
</dbReference>
<evidence type="ECO:0000313" key="2">
    <source>
        <dbReference type="Proteomes" id="UP000770661"/>
    </source>
</evidence>
<evidence type="ECO:0000313" key="1">
    <source>
        <dbReference type="EMBL" id="KAG0713749.1"/>
    </source>
</evidence>
<comment type="caution">
    <text evidence="1">The sequence shown here is derived from an EMBL/GenBank/DDBJ whole genome shotgun (WGS) entry which is preliminary data.</text>
</comment>
<accession>A0A8J5CKL3</accession>